<feature type="binding site" evidence="4 6">
    <location>
        <position position="471"/>
    </location>
    <ligand>
        <name>substrate</name>
    </ligand>
</feature>
<dbReference type="SUPFAM" id="SSF51419">
    <property type="entry name" value="PLP-binding barrel"/>
    <property type="match status" value="1"/>
</dbReference>
<dbReference type="HAMAP" id="MF_01201">
    <property type="entry name" value="Ala_racemase"/>
    <property type="match status" value="1"/>
</dbReference>
<feature type="transmembrane region" description="Helical" evidence="7">
    <location>
        <begin position="145"/>
        <end position="166"/>
    </location>
</feature>
<keyword evidence="7" id="KW-1133">Transmembrane helix</keyword>
<feature type="transmembrane region" description="Helical" evidence="7">
    <location>
        <begin position="217"/>
        <end position="234"/>
    </location>
</feature>
<dbReference type="Pfam" id="PF01168">
    <property type="entry name" value="Ala_racemase_N"/>
    <property type="match status" value="1"/>
</dbReference>
<proteinExistence type="inferred from homology"/>
<feature type="transmembrane region" description="Helical" evidence="7">
    <location>
        <begin position="308"/>
        <end position="328"/>
    </location>
</feature>
<evidence type="ECO:0000259" key="8">
    <source>
        <dbReference type="SMART" id="SM01005"/>
    </source>
</evidence>
<gene>
    <name evidence="9" type="primary">vanT_Cd</name>
</gene>
<evidence type="ECO:0000256" key="5">
    <source>
        <dbReference type="PIRSR" id="PIRSR600821-50"/>
    </source>
</evidence>
<keyword evidence="7" id="KW-0812">Transmembrane</keyword>
<protein>
    <recommendedName>
        <fullName evidence="4">Alanine racemase</fullName>
        <ecNumber evidence="4">5.1.1.1</ecNumber>
    </recommendedName>
</protein>
<feature type="active site" description="Proton acceptor; specific for L-alanine" evidence="4">
    <location>
        <position position="604"/>
    </location>
</feature>
<feature type="transmembrane region" description="Helical" evidence="7">
    <location>
        <begin position="119"/>
        <end position="138"/>
    </location>
</feature>
<dbReference type="InterPro" id="IPR011248">
    <property type="entry name" value="Serine/alanine_racemase"/>
</dbReference>
<dbReference type="PRINTS" id="PR00992">
    <property type="entry name" value="ALARACEMASE"/>
</dbReference>
<dbReference type="InterPro" id="IPR002656">
    <property type="entry name" value="Acyl_transf_3_dom"/>
</dbReference>
<name>A0A060PKB2_CLODI</name>
<dbReference type="AlphaFoldDB" id="A0A060PKB2"/>
<keyword evidence="7" id="KW-0472">Membrane</keyword>
<dbReference type="GeneID" id="66354038"/>
<dbReference type="Pfam" id="PF01757">
    <property type="entry name" value="Acyl_transf_3"/>
    <property type="match status" value="1"/>
</dbReference>
<dbReference type="InterPro" id="IPR001608">
    <property type="entry name" value="Ala_racemase_N"/>
</dbReference>
<dbReference type="RefSeq" id="WP_021365438.1">
    <property type="nucleotide sequence ID" value="NZ_BINC01000068.1"/>
</dbReference>
<feature type="active site" description="Proton acceptor; specific for D-alanine" evidence="4">
    <location>
        <position position="377"/>
    </location>
</feature>
<feature type="transmembrane region" description="Helical" evidence="7">
    <location>
        <begin position="186"/>
        <end position="205"/>
    </location>
</feature>
<dbReference type="CDD" id="cd06825">
    <property type="entry name" value="PLPDE_III_VanT"/>
    <property type="match status" value="1"/>
</dbReference>
<evidence type="ECO:0000256" key="1">
    <source>
        <dbReference type="ARBA" id="ARBA00001933"/>
    </source>
</evidence>
<dbReference type="EC" id="5.1.1.1" evidence="4"/>
<feature type="transmembrane region" description="Helical" evidence="7">
    <location>
        <begin position="43"/>
        <end position="66"/>
    </location>
</feature>
<dbReference type="GO" id="GO:0016747">
    <property type="term" value="F:acyltransferase activity, transferring groups other than amino-acyl groups"/>
    <property type="evidence" value="ECO:0007669"/>
    <property type="project" value="InterPro"/>
</dbReference>
<dbReference type="PANTHER" id="PTHR30511">
    <property type="entry name" value="ALANINE RACEMASE"/>
    <property type="match status" value="1"/>
</dbReference>
<dbReference type="SUPFAM" id="SSF50621">
    <property type="entry name" value="Alanine racemase C-terminal domain-like"/>
    <property type="match status" value="1"/>
</dbReference>
<reference evidence="9" key="1">
    <citation type="submission" date="2013-11" db="EMBL/GenBank/DDBJ databases">
        <title>Distribution of the vanG-like Gene Cluster and Toxin Genes in Clostridium difficile Clinical Isolates in Japan.</title>
        <authorList>
            <person name="Tanimoto K."/>
            <person name="Yoshihara T."/>
            <person name="Yaguchi Y."/>
            <person name="Koyama S."/>
            <person name="Yanagisawa H."/>
            <person name="Tomita H."/>
        </authorList>
    </citation>
    <scope>NUCLEOTIDE SEQUENCE</scope>
    <source>
        <strain evidence="9">CdMG54</strain>
    </source>
</reference>
<evidence type="ECO:0000256" key="7">
    <source>
        <dbReference type="SAM" id="Phobius"/>
    </source>
</evidence>
<feature type="transmembrane region" description="Helical" evidence="7">
    <location>
        <begin position="12"/>
        <end position="31"/>
    </location>
</feature>
<feature type="transmembrane region" description="Helical" evidence="7">
    <location>
        <begin position="246"/>
        <end position="264"/>
    </location>
</feature>
<feature type="modified residue" description="N6-(pyridoxal phosphate)lysine" evidence="4 5">
    <location>
        <position position="377"/>
    </location>
</feature>
<comment type="cofactor">
    <cofactor evidence="1 4 5">
        <name>pyridoxal 5'-phosphate</name>
        <dbReference type="ChEBI" id="CHEBI:597326"/>
    </cofactor>
</comment>
<dbReference type="Gene3D" id="3.20.20.10">
    <property type="entry name" value="Alanine racemase"/>
    <property type="match status" value="1"/>
</dbReference>
<comment type="catalytic activity">
    <reaction evidence="4">
        <text>L-alanine = D-alanine</text>
        <dbReference type="Rhea" id="RHEA:20249"/>
        <dbReference type="ChEBI" id="CHEBI:57416"/>
        <dbReference type="ChEBI" id="CHEBI:57972"/>
        <dbReference type="EC" id="5.1.1.1"/>
    </reaction>
</comment>
<feature type="domain" description="Alanine racemase C-terminal" evidence="8">
    <location>
        <begin position="583"/>
        <end position="712"/>
    </location>
</feature>
<comment type="function">
    <text evidence="4">Catalyzes the interconversion of L-alanine and D-alanine. May also act on other amino acids.</text>
</comment>
<dbReference type="Pfam" id="PF00842">
    <property type="entry name" value="Ala_racemase_C"/>
    <property type="match status" value="1"/>
</dbReference>
<dbReference type="Gene3D" id="2.40.37.10">
    <property type="entry name" value="Lyase, Ornithine Decarboxylase, Chain A, domain 1"/>
    <property type="match status" value="1"/>
</dbReference>
<evidence type="ECO:0000256" key="6">
    <source>
        <dbReference type="PIRSR" id="PIRSR600821-52"/>
    </source>
</evidence>
<dbReference type="SMART" id="SM01005">
    <property type="entry name" value="Ala_racemase_C"/>
    <property type="match status" value="1"/>
</dbReference>
<dbReference type="GO" id="GO:0046677">
    <property type="term" value="P:response to antibiotic"/>
    <property type="evidence" value="ECO:0007669"/>
    <property type="project" value="InterPro"/>
</dbReference>
<dbReference type="EMBL" id="AB890144">
    <property type="protein sequence ID" value="BAO94342.1"/>
    <property type="molecule type" value="Genomic_DNA"/>
</dbReference>
<feature type="transmembrane region" description="Helical" evidence="7">
    <location>
        <begin position="78"/>
        <end position="99"/>
    </location>
</feature>
<sequence>MIRNKSYAGLDYFRIIAALLIIAIHTSPLLSYSKMADFVLTSIIARIAVPFFFMLSGFFLISTYNYNCNKLKSFLKNVLFIYGIAIVIYIPLNIYTGYFSMNNLVPNIIKDIVFDGTLYHLWYLPASIIGASIAYFLVKRLGLKYSLVITIVIYVIGMFGDSYYGFLEKIPLLKNLYGYIFEVSDYTRNGIFFAPVFFILGGIISNKSNYMSTKNSLIGFLISFLLMLCEGMFLHKLGVQRHDSMYIMLLPCMYFLFTALTFLKGSRARLLRTSSLIIYIIHPMMIVVIRMFSKIFGIQTVLVDNSLIHYIVVSIASFIASIIIILILKPLKKDLKGEHKVNTNRAWIEIDLNNLEHNVKMIQKAMPEDCELMAVVKANAYGHSAFEVATCANQIGVKAFAVATIDEGIDLRRYGILGEILILGYTNPIRAKELHKYNLTQSVIDLNHAISLNKQKYNIKSHIKIDTGMHRLGFDVNDVRSILKAFKLKYLDICGIFTHLCVSDSLKDEDVDFTNKQIECFYKLIDFLLKKGIKIPKVHIQSSYGFFNYPNLKCNYVRIGIALYGILSSPNDTTKLQLDLRPVLSLKSQVILIRKIQKDDSFGYGRVFIASRDSVIAILSIGYADGIPRNLSCGKSYVIINGCRAAIVGRICMDQLAVDITDIPNVEVGNTAIIIGRDNLSELSASEVANNSCSISNELLSRVGRRLNVIKK</sequence>
<dbReference type="InterPro" id="IPR011079">
    <property type="entry name" value="Ala_racemase_C"/>
</dbReference>
<dbReference type="GO" id="GO:0005829">
    <property type="term" value="C:cytosol"/>
    <property type="evidence" value="ECO:0007669"/>
    <property type="project" value="TreeGrafter"/>
</dbReference>
<organism evidence="9">
    <name type="scientific">Clostridioides difficile</name>
    <name type="common">Peptoclostridium difficile</name>
    <dbReference type="NCBI Taxonomy" id="1496"/>
    <lineage>
        <taxon>Bacteria</taxon>
        <taxon>Bacillati</taxon>
        <taxon>Bacillota</taxon>
        <taxon>Clostridia</taxon>
        <taxon>Peptostreptococcales</taxon>
        <taxon>Peptostreptococcaceae</taxon>
        <taxon>Clostridioides</taxon>
    </lineage>
</organism>
<comment type="pathway">
    <text evidence="4">Amino-acid biosynthesis; D-alanine biosynthesis; D-alanine from L-alanine: step 1/1.</text>
</comment>
<keyword evidence="2 4" id="KW-0663">Pyridoxal phosphate</keyword>
<feature type="transmembrane region" description="Helical" evidence="7">
    <location>
        <begin position="276"/>
        <end position="296"/>
    </location>
</feature>
<dbReference type="NCBIfam" id="TIGR00492">
    <property type="entry name" value="alr"/>
    <property type="match status" value="1"/>
</dbReference>
<dbReference type="NCBIfam" id="NF033131">
    <property type="entry name" value="vanT-G-Cterm"/>
    <property type="match status" value="1"/>
</dbReference>
<dbReference type="InterPro" id="IPR000821">
    <property type="entry name" value="Ala_racemase"/>
</dbReference>
<dbReference type="GO" id="GO:0008784">
    <property type="term" value="F:alanine racemase activity"/>
    <property type="evidence" value="ECO:0007669"/>
    <property type="project" value="UniProtKB-UniRule"/>
</dbReference>
<dbReference type="GO" id="GO:0016020">
    <property type="term" value="C:membrane"/>
    <property type="evidence" value="ECO:0007669"/>
    <property type="project" value="InterPro"/>
</dbReference>
<evidence type="ECO:0000313" key="9">
    <source>
        <dbReference type="EMBL" id="BAO94342.1"/>
    </source>
</evidence>
<comment type="similarity">
    <text evidence="4">Belongs to the alanine racemase family.</text>
</comment>
<dbReference type="PIRSF" id="PIRSF036464">
    <property type="entry name" value="Ser_ala_racem"/>
    <property type="match status" value="1"/>
</dbReference>
<evidence type="ECO:0000256" key="4">
    <source>
        <dbReference type="HAMAP-Rule" id="MF_01201"/>
    </source>
</evidence>
<dbReference type="PANTHER" id="PTHR30511:SF0">
    <property type="entry name" value="ALANINE RACEMASE, CATABOLIC-RELATED"/>
    <property type="match status" value="1"/>
</dbReference>
<keyword evidence="3 4" id="KW-0413">Isomerase</keyword>
<evidence type="ECO:0000256" key="3">
    <source>
        <dbReference type="ARBA" id="ARBA00023235"/>
    </source>
</evidence>
<dbReference type="InterPro" id="IPR009006">
    <property type="entry name" value="Ala_racemase/Decarboxylase_C"/>
</dbReference>
<dbReference type="FunFam" id="3.20.20.10:FF:000002">
    <property type="entry name" value="Alanine racemase"/>
    <property type="match status" value="1"/>
</dbReference>
<feature type="binding site" evidence="4 6">
    <location>
        <position position="653"/>
    </location>
    <ligand>
        <name>substrate</name>
    </ligand>
</feature>
<dbReference type="GO" id="GO:0030632">
    <property type="term" value="P:D-alanine biosynthetic process"/>
    <property type="evidence" value="ECO:0007669"/>
    <property type="project" value="UniProtKB-UniRule"/>
</dbReference>
<dbReference type="GO" id="GO:0030170">
    <property type="term" value="F:pyridoxal phosphate binding"/>
    <property type="evidence" value="ECO:0007669"/>
    <property type="project" value="UniProtKB-UniRule"/>
</dbReference>
<dbReference type="UniPathway" id="UPA00042">
    <property type="reaction ID" value="UER00497"/>
</dbReference>
<evidence type="ECO:0000256" key="2">
    <source>
        <dbReference type="ARBA" id="ARBA00022898"/>
    </source>
</evidence>
<accession>A0A060PKB2</accession>
<dbReference type="InterPro" id="IPR029066">
    <property type="entry name" value="PLP-binding_barrel"/>
</dbReference>